<dbReference type="AlphaFoldDB" id="A0AAJ0MS00"/>
<organism evidence="1 2">
    <name type="scientific">Neurospora hispaniola</name>
    <dbReference type="NCBI Taxonomy" id="588809"/>
    <lineage>
        <taxon>Eukaryota</taxon>
        <taxon>Fungi</taxon>
        <taxon>Dikarya</taxon>
        <taxon>Ascomycota</taxon>
        <taxon>Pezizomycotina</taxon>
        <taxon>Sordariomycetes</taxon>
        <taxon>Sordariomycetidae</taxon>
        <taxon>Sordariales</taxon>
        <taxon>Sordariaceae</taxon>
        <taxon>Neurospora</taxon>
    </lineage>
</organism>
<sequence length="81" mass="8998">LPIFSRSSVGIRSDGIDAILKLVDVFSVKDPSSRKSLKARSPSISENADLADNRYLERAGGSECYAEIELTWVERNLVEKK</sequence>
<protein>
    <submittedName>
        <fullName evidence="1">Uncharacterized protein</fullName>
    </submittedName>
</protein>
<reference evidence="1 2" key="1">
    <citation type="journal article" date="2023" name="Mol. Phylogenet. Evol.">
        <title>Genome-scale phylogeny and comparative genomics of the fungal order Sordariales.</title>
        <authorList>
            <person name="Hensen N."/>
            <person name="Bonometti L."/>
            <person name="Westerberg I."/>
            <person name="Brannstrom I.O."/>
            <person name="Guillou S."/>
            <person name="Cros-Aarteil S."/>
            <person name="Calhoun S."/>
            <person name="Haridas S."/>
            <person name="Kuo A."/>
            <person name="Mondo S."/>
            <person name="Pangilinan J."/>
            <person name="Riley R."/>
            <person name="LaButti K."/>
            <person name="Andreopoulos B."/>
            <person name="Lipzen A."/>
            <person name="Chen C."/>
            <person name="Yan M."/>
            <person name="Daum C."/>
            <person name="Ng V."/>
            <person name="Clum A."/>
            <person name="Steindorff A."/>
            <person name="Ohm R.A."/>
            <person name="Martin F."/>
            <person name="Silar P."/>
            <person name="Natvig D.O."/>
            <person name="Lalanne C."/>
            <person name="Gautier V."/>
            <person name="Ament-Velasquez S.L."/>
            <person name="Kruys A."/>
            <person name="Hutchinson M.I."/>
            <person name="Powell A.J."/>
            <person name="Barry K."/>
            <person name="Miller A.N."/>
            <person name="Grigoriev I.V."/>
            <person name="Debuchy R."/>
            <person name="Gladieux P."/>
            <person name="Hiltunen Thoren M."/>
            <person name="Johannesson H."/>
        </authorList>
    </citation>
    <scope>NUCLEOTIDE SEQUENCE [LARGE SCALE GENOMIC DNA]</scope>
    <source>
        <strain evidence="1 2">FGSC 10403</strain>
    </source>
</reference>
<gene>
    <name evidence="1" type="ORF">B0T23DRAFT_314319</name>
</gene>
<dbReference type="RefSeq" id="XP_062693632.1">
    <property type="nucleotide sequence ID" value="XM_062834793.1"/>
</dbReference>
<dbReference type="EMBL" id="JAULSX010000003">
    <property type="protein sequence ID" value="KAK3494203.1"/>
    <property type="molecule type" value="Genomic_DNA"/>
</dbReference>
<feature type="non-terminal residue" evidence="1">
    <location>
        <position position="1"/>
    </location>
</feature>
<comment type="caution">
    <text evidence="1">The sequence shown here is derived from an EMBL/GenBank/DDBJ whole genome shotgun (WGS) entry which is preliminary data.</text>
</comment>
<name>A0AAJ0MS00_9PEZI</name>
<keyword evidence="2" id="KW-1185">Reference proteome</keyword>
<evidence type="ECO:0000313" key="1">
    <source>
        <dbReference type="EMBL" id="KAK3494203.1"/>
    </source>
</evidence>
<proteinExistence type="predicted"/>
<accession>A0AAJ0MS00</accession>
<dbReference type="GeneID" id="87872415"/>
<evidence type="ECO:0000313" key="2">
    <source>
        <dbReference type="Proteomes" id="UP001285908"/>
    </source>
</evidence>
<dbReference type="Proteomes" id="UP001285908">
    <property type="component" value="Unassembled WGS sequence"/>
</dbReference>